<dbReference type="PROSITE" id="PS51257">
    <property type="entry name" value="PROKAR_LIPOPROTEIN"/>
    <property type="match status" value="1"/>
</dbReference>
<dbReference type="SUPFAM" id="SSF48695">
    <property type="entry name" value="Multiheme cytochromes"/>
    <property type="match status" value="1"/>
</dbReference>
<evidence type="ECO:0000256" key="9">
    <source>
        <dbReference type="ARBA" id="ARBA00023004"/>
    </source>
</evidence>
<accession>E1SV32</accession>
<dbReference type="KEGG" id="fbl:Fbal_3133"/>
<dbReference type="RefSeq" id="WP_013346638.1">
    <property type="nucleotide sequence ID" value="NC_014541.1"/>
</dbReference>
<dbReference type="EC" id="1.7.2.2" evidence="3"/>
<keyword evidence="9" id="KW-0408">Iron</keyword>
<comment type="similarity">
    <text evidence="2">Belongs to the cytochrome c-552 family.</text>
</comment>
<organism evidence="11 12">
    <name type="scientific">Ferrimonas balearica (strain DSM 9799 / CCM 4581 / KCTC 23876 / PAT)</name>
    <dbReference type="NCBI Taxonomy" id="550540"/>
    <lineage>
        <taxon>Bacteria</taxon>
        <taxon>Pseudomonadati</taxon>
        <taxon>Pseudomonadota</taxon>
        <taxon>Gammaproteobacteria</taxon>
        <taxon>Alteromonadales</taxon>
        <taxon>Ferrimonadaceae</taxon>
        <taxon>Ferrimonas</taxon>
    </lineage>
</organism>
<evidence type="ECO:0000256" key="4">
    <source>
        <dbReference type="ARBA" id="ARBA00022617"/>
    </source>
</evidence>
<dbReference type="HOGENOM" id="CLU_035040_1_0_6"/>
<keyword evidence="8 11" id="KW-0560">Oxidoreductase</keyword>
<evidence type="ECO:0000256" key="5">
    <source>
        <dbReference type="ARBA" id="ARBA00022723"/>
    </source>
</evidence>
<evidence type="ECO:0000256" key="8">
    <source>
        <dbReference type="ARBA" id="ARBA00023002"/>
    </source>
</evidence>
<proteinExistence type="inferred from homology"/>
<dbReference type="InterPro" id="IPR003321">
    <property type="entry name" value="Cyt_c552"/>
</dbReference>
<dbReference type="OrthoDB" id="9780421at2"/>
<dbReference type="GeneID" id="67183352"/>
<evidence type="ECO:0000256" key="2">
    <source>
        <dbReference type="ARBA" id="ARBA00009288"/>
    </source>
</evidence>
<dbReference type="InterPro" id="IPR036280">
    <property type="entry name" value="Multihaem_cyt_sf"/>
</dbReference>
<dbReference type="PIRSF" id="PIRSF000243">
    <property type="entry name" value="Cyt_c552"/>
    <property type="match status" value="1"/>
</dbReference>
<dbReference type="AlphaFoldDB" id="E1SV32"/>
<dbReference type="Gene3D" id="1.20.140.10">
    <property type="entry name" value="Butyryl-CoA Dehydrogenase, subunit A, domain 3"/>
    <property type="match status" value="1"/>
</dbReference>
<dbReference type="GO" id="GO:0042279">
    <property type="term" value="F:nitrite reductase (cytochrome, ammonia-forming) activity"/>
    <property type="evidence" value="ECO:0007669"/>
    <property type="project" value="UniProtKB-EC"/>
</dbReference>
<evidence type="ECO:0000256" key="3">
    <source>
        <dbReference type="ARBA" id="ARBA00011887"/>
    </source>
</evidence>
<evidence type="ECO:0000313" key="11">
    <source>
        <dbReference type="EMBL" id="ADN77332.1"/>
    </source>
</evidence>
<evidence type="ECO:0000256" key="7">
    <source>
        <dbReference type="ARBA" id="ARBA00022837"/>
    </source>
</evidence>
<dbReference type="GO" id="GO:0046872">
    <property type="term" value="F:metal ion binding"/>
    <property type="evidence" value="ECO:0007669"/>
    <property type="project" value="UniProtKB-KW"/>
</dbReference>
<evidence type="ECO:0000256" key="1">
    <source>
        <dbReference type="ARBA" id="ARBA00004196"/>
    </source>
</evidence>
<comment type="catalytic activity">
    <reaction evidence="10">
        <text>6 Fe(III)-[cytochrome c] + NH4(+) + 2 H2O = 6 Fe(II)-[cytochrome c] + nitrite + 8 H(+)</text>
        <dbReference type="Rhea" id="RHEA:13089"/>
        <dbReference type="Rhea" id="RHEA-COMP:10350"/>
        <dbReference type="Rhea" id="RHEA-COMP:14399"/>
        <dbReference type="ChEBI" id="CHEBI:15377"/>
        <dbReference type="ChEBI" id="CHEBI:15378"/>
        <dbReference type="ChEBI" id="CHEBI:16301"/>
        <dbReference type="ChEBI" id="CHEBI:28938"/>
        <dbReference type="ChEBI" id="CHEBI:29033"/>
        <dbReference type="ChEBI" id="CHEBI:29034"/>
        <dbReference type="EC" id="1.7.2.2"/>
    </reaction>
</comment>
<dbReference type="Pfam" id="PF02335">
    <property type="entry name" value="Cytochrom_C552"/>
    <property type="match status" value="1"/>
</dbReference>
<protein>
    <recommendedName>
        <fullName evidence="3">nitrite reductase (cytochrome; ammonia-forming)</fullName>
        <ecNumber evidence="3">1.7.2.2</ecNumber>
    </recommendedName>
</protein>
<keyword evidence="4" id="KW-0349">Heme</keyword>
<keyword evidence="6" id="KW-0732">Signal</keyword>
<dbReference type="eggNOG" id="COG3303">
    <property type="taxonomic scope" value="Bacteria"/>
</dbReference>
<dbReference type="GO" id="GO:0020037">
    <property type="term" value="F:heme binding"/>
    <property type="evidence" value="ECO:0007669"/>
    <property type="project" value="TreeGrafter"/>
</dbReference>
<comment type="subcellular location">
    <subcellularLocation>
        <location evidence="1">Cell envelope</location>
    </subcellularLocation>
</comment>
<evidence type="ECO:0000256" key="6">
    <source>
        <dbReference type="ARBA" id="ARBA00022729"/>
    </source>
</evidence>
<dbReference type="STRING" id="550540.Fbal_3133"/>
<gene>
    <name evidence="11" type="ordered locus">Fbal_3133</name>
</gene>
<dbReference type="PANTHER" id="PTHR30633">
    <property type="entry name" value="CYTOCHROME C-552 RESPIRATORY NITRITE REDUCTASE"/>
    <property type="match status" value="1"/>
</dbReference>
<keyword evidence="12" id="KW-1185">Reference proteome</keyword>
<keyword evidence="7" id="KW-0106">Calcium</keyword>
<dbReference type="GO" id="GO:0030288">
    <property type="term" value="C:outer membrane-bounded periplasmic space"/>
    <property type="evidence" value="ECO:0007669"/>
    <property type="project" value="TreeGrafter"/>
</dbReference>
<keyword evidence="5" id="KW-0479">Metal-binding</keyword>
<dbReference type="EMBL" id="CP002209">
    <property type="protein sequence ID" value="ADN77332.1"/>
    <property type="molecule type" value="Genomic_DNA"/>
</dbReference>
<sequence length="453" mass="49898">MYRSLALFLSAGLLGCSPAPDSVDNADWQAPYPAQYDSWLSTETDTEQQDELARRPAMVVLWAGSSFAKSYNTPRGHRFAVADVTHTLRTGVPPSGPDDKGYSASCWTCKTPDAPRLMAEMGEQAFAASQFTSLGMEMSNTVGCADCHKPGSEALQLARPHARHAMEKIHLPFDQQDGAMQGAQTCGQCHVTYYFQPEANNKVNIPWIFGSTADEIERYYDTRRFYEWLHPISRTPMLKARHPDFETWSRSPHAKAGATCIDCHMPQREDGNGHAYTDHNVGQALDNFELTCAGCHDSKGALSATLAQNKARIEAARDSVETLLVQAHYDAKAAWDAGAEWAQMDSPLMDIRHAQWRWDFAVASHGIHAHNPEEGLALLAVAQRQATMARAKLALLHQQLGVTEVTYPDLSSKAAAQEAVGMDMARFETEKAAFIRDVVAPKWPAAAMRGAPH</sequence>
<evidence type="ECO:0000313" key="12">
    <source>
        <dbReference type="Proteomes" id="UP000006683"/>
    </source>
</evidence>
<name>E1SV32_FERBD</name>
<dbReference type="Proteomes" id="UP000006683">
    <property type="component" value="Chromosome"/>
</dbReference>
<evidence type="ECO:0000256" key="10">
    <source>
        <dbReference type="ARBA" id="ARBA00049131"/>
    </source>
</evidence>
<dbReference type="Gene3D" id="1.10.1130.10">
    <property type="entry name" value="Flavocytochrome C3, Chain A"/>
    <property type="match status" value="1"/>
</dbReference>
<reference evidence="11 12" key="1">
    <citation type="journal article" date="2010" name="Stand. Genomic Sci.">
        <title>Complete genome sequence of Ferrimonas balearica type strain (PAT).</title>
        <authorList>
            <person name="Nolan M."/>
            <person name="Sikorski J."/>
            <person name="Davenport K."/>
            <person name="Lucas S."/>
            <person name="Glavina Del Rio T."/>
            <person name="Tice H."/>
            <person name="Cheng J."/>
            <person name="Goodwin L."/>
            <person name="Pitluck S."/>
            <person name="Liolios K."/>
            <person name="Ivanova N."/>
            <person name="Mavromatis K."/>
            <person name="Ovchinnikova G."/>
            <person name="Pati A."/>
            <person name="Chen A."/>
            <person name="Palaniappan K."/>
            <person name="Land M."/>
            <person name="Hauser L."/>
            <person name="Chang Y."/>
            <person name="Jeffries C."/>
            <person name="Tapia R."/>
            <person name="Brettin T."/>
            <person name="Detter J."/>
            <person name="Han C."/>
            <person name="Yasawong M."/>
            <person name="Rohde M."/>
            <person name="Tindall B."/>
            <person name="Goker M."/>
            <person name="Woyke T."/>
            <person name="Bristow J."/>
            <person name="Eisen J."/>
            <person name="Markowitz V."/>
            <person name="Hugenholtz P."/>
            <person name="Kyrpides N."/>
            <person name="Klenk H."/>
            <person name="Lapidus A."/>
        </authorList>
    </citation>
    <scope>NUCLEOTIDE SEQUENCE [LARGE SCALE GENOMIC DNA]</scope>
    <source>
        <strain evidence="12">DSM 9799 / CCM 4581 / KCTC 23876 / PAT</strain>
    </source>
</reference>
<dbReference type="CDD" id="cd00548">
    <property type="entry name" value="NrfA-like"/>
    <property type="match status" value="1"/>
</dbReference>
<dbReference type="PANTHER" id="PTHR30633:SF0">
    <property type="entry name" value="CYTOCHROME C-552"/>
    <property type="match status" value="1"/>
</dbReference>
<dbReference type="GO" id="GO:0019645">
    <property type="term" value="P:anaerobic electron transport chain"/>
    <property type="evidence" value="ECO:0007669"/>
    <property type="project" value="TreeGrafter"/>
</dbReference>